<feature type="transmembrane region" description="Helical" evidence="1">
    <location>
        <begin position="82"/>
        <end position="104"/>
    </location>
</feature>
<name>A0A7C4PP72_9CHLR</name>
<comment type="caution">
    <text evidence="2">The sequence shown here is derived from an EMBL/GenBank/DDBJ whole genome shotgun (WGS) entry which is preliminary data.</text>
</comment>
<proteinExistence type="predicted"/>
<evidence type="ECO:0000313" key="2">
    <source>
        <dbReference type="EMBL" id="HGS23265.1"/>
    </source>
</evidence>
<feature type="transmembrane region" description="Helical" evidence="1">
    <location>
        <begin position="177"/>
        <end position="193"/>
    </location>
</feature>
<feature type="transmembrane region" description="Helical" evidence="1">
    <location>
        <begin position="199"/>
        <end position="219"/>
    </location>
</feature>
<sequence>MYAGNARGYSLYMLLSLVLFCLAVVLVRRCNRAGWLLLVITGGLGFWTVPFMLYPFGGALLWMFLLALAGEGRESYGSVGKFVLYLVGAGLATAGLAALLYAPVEIWGTGWHSLIGNSFVQRLAWEDFLPTLRVRLQETAWEWSIDLPWWLGWAITACGFIPLIWHSRLSRERVSPWWAALLWLALVLPVQRPNPLARLWTYLIPLWALSGAAGGVVLWRWLTRQWPKALAVRAGVALSLLLVGGLALATWLEYGRPGRAGVGQVERAAIFLNEAMQPGDVALAVEPEDAPLWFYLLEKGAGREFFELKRVHELHQLYLVMDLSRGQTVEEVLRGRGLDPALCPPTSVQTWRTVGTLEIKLCRLAP</sequence>
<protein>
    <recommendedName>
        <fullName evidence="3">Glycosyltransferase RgtA/B/C/D-like domain-containing protein</fullName>
    </recommendedName>
</protein>
<evidence type="ECO:0008006" key="3">
    <source>
        <dbReference type="Google" id="ProtNLM"/>
    </source>
</evidence>
<organism evidence="2">
    <name type="scientific">Anaerolinea thermolimosa</name>
    <dbReference type="NCBI Taxonomy" id="229919"/>
    <lineage>
        <taxon>Bacteria</taxon>
        <taxon>Bacillati</taxon>
        <taxon>Chloroflexota</taxon>
        <taxon>Anaerolineae</taxon>
        <taxon>Anaerolineales</taxon>
        <taxon>Anaerolineaceae</taxon>
        <taxon>Anaerolinea</taxon>
    </lineage>
</organism>
<keyword evidence="1" id="KW-0812">Transmembrane</keyword>
<evidence type="ECO:0000256" key="1">
    <source>
        <dbReference type="SAM" id="Phobius"/>
    </source>
</evidence>
<dbReference type="AlphaFoldDB" id="A0A7C4PP72"/>
<feature type="transmembrane region" description="Helical" evidence="1">
    <location>
        <begin position="231"/>
        <end position="252"/>
    </location>
</feature>
<gene>
    <name evidence="2" type="ORF">ENT37_15545</name>
</gene>
<reference evidence="2" key="1">
    <citation type="journal article" date="2020" name="mSystems">
        <title>Genome- and Community-Level Interaction Insights into Carbon Utilization and Element Cycling Functions of Hydrothermarchaeota in Hydrothermal Sediment.</title>
        <authorList>
            <person name="Zhou Z."/>
            <person name="Liu Y."/>
            <person name="Xu W."/>
            <person name="Pan J."/>
            <person name="Luo Z.H."/>
            <person name="Li M."/>
        </authorList>
    </citation>
    <scope>NUCLEOTIDE SEQUENCE [LARGE SCALE GENOMIC DNA]</scope>
    <source>
        <strain evidence="2">SpSt-573</strain>
    </source>
</reference>
<feature type="transmembrane region" description="Helical" evidence="1">
    <location>
        <begin position="51"/>
        <end position="70"/>
    </location>
</feature>
<dbReference type="EMBL" id="DSYK01000780">
    <property type="protein sequence ID" value="HGS23265.1"/>
    <property type="molecule type" value="Genomic_DNA"/>
</dbReference>
<accession>A0A7C4PP72</accession>
<feature type="transmembrane region" description="Helical" evidence="1">
    <location>
        <begin position="147"/>
        <end position="165"/>
    </location>
</feature>
<keyword evidence="1" id="KW-0472">Membrane</keyword>
<keyword evidence="1" id="KW-1133">Transmembrane helix</keyword>